<evidence type="ECO:0000256" key="6">
    <source>
        <dbReference type="SAM" id="Phobius"/>
    </source>
</evidence>
<name>A0ABX1PZT4_9RHOO</name>
<evidence type="ECO:0000256" key="4">
    <source>
        <dbReference type="ARBA" id="ARBA00022989"/>
    </source>
</evidence>
<evidence type="ECO:0000313" key="8">
    <source>
        <dbReference type="Proteomes" id="UP000623795"/>
    </source>
</evidence>
<protein>
    <submittedName>
        <fullName evidence="7">LysE family transporter</fullName>
    </submittedName>
</protein>
<proteinExistence type="predicted"/>
<evidence type="ECO:0000256" key="2">
    <source>
        <dbReference type="ARBA" id="ARBA00022475"/>
    </source>
</evidence>
<evidence type="ECO:0000313" key="7">
    <source>
        <dbReference type="EMBL" id="NMG44941.1"/>
    </source>
</evidence>
<organism evidence="7 8">
    <name type="scientific">Aromatoleum toluvorans</name>
    <dbReference type="NCBI Taxonomy" id="92002"/>
    <lineage>
        <taxon>Bacteria</taxon>
        <taxon>Pseudomonadati</taxon>
        <taxon>Pseudomonadota</taxon>
        <taxon>Betaproteobacteria</taxon>
        <taxon>Rhodocyclales</taxon>
        <taxon>Rhodocyclaceae</taxon>
        <taxon>Aromatoleum</taxon>
    </lineage>
</organism>
<accession>A0ABX1PZT4</accession>
<reference evidence="7 8" key="1">
    <citation type="submission" date="2019-12" db="EMBL/GenBank/DDBJ databases">
        <title>Comparative genomics gives insights into the taxonomy of the Azoarcus-Aromatoleum group and reveals separate origins of nif in the plant-associated Azoarcus and non-plant-associated Aromatoleum sub-groups.</title>
        <authorList>
            <person name="Lafos M."/>
            <person name="Maluk M."/>
            <person name="Batista M."/>
            <person name="Junghare M."/>
            <person name="Carmona M."/>
            <person name="Faoro H."/>
            <person name="Cruz L.M."/>
            <person name="Battistoni F."/>
            <person name="De Souza E."/>
            <person name="Pedrosa F."/>
            <person name="Chen W.-M."/>
            <person name="Poole P.S."/>
            <person name="Dixon R.A."/>
            <person name="James E.K."/>
        </authorList>
    </citation>
    <scope>NUCLEOTIDE SEQUENCE [LARGE SCALE GENOMIC DNA]</scope>
    <source>
        <strain evidence="7 8">Td21</strain>
    </source>
</reference>
<comment type="caution">
    <text evidence="7">The sequence shown here is derived from an EMBL/GenBank/DDBJ whole genome shotgun (WGS) entry which is preliminary data.</text>
</comment>
<dbReference type="InterPro" id="IPR001123">
    <property type="entry name" value="LeuE-type"/>
</dbReference>
<keyword evidence="5 6" id="KW-0472">Membrane</keyword>
<feature type="transmembrane region" description="Helical" evidence="6">
    <location>
        <begin position="185"/>
        <end position="205"/>
    </location>
</feature>
<keyword evidence="3 6" id="KW-0812">Transmembrane</keyword>
<dbReference type="Proteomes" id="UP000623795">
    <property type="component" value="Unassembled WGS sequence"/>
</dbReference>
<evidence type="ECO:0000256" key="5">
    <source>
        <dbReference type="ARBA" id="ARBA00023136"/>
    </source>
</evidence>
<keyword evidence="2" id="KW-1003">Cell membrane</keyword>
<gene>
    <name evidence="7" type="ORF">GPA22_14535</name>
</gene>
<evidence type="ECO:0000256" key="3">
    <source>
        <dbReference type="ARBA" id="ARBA00022692"/>
    </source>
</evidence>
<dbReference type="Pfam" id="PF01810">
    <property type="entry name" value="LysE"/>
    <property type="match status" value="1"/>
</dbReference>
<sequence length="206" mass="21751">MVMMTHALGWQEFWLPTMLFALATSASPGPVNIAAASSGIAFGLVRTLPQVLGATIGFSSLLVAMGLGMHALVASVPAIQTVLKGAGSVFLAYLAWKLWHASDTPSEIVTCKPPGMLEGAFAQWVNPKAWIVAASGIATYTYPGAAYGTSVIAMSIVFLVICFPSVGAWALFGAATRKLLRTERAVRRLNMAMSMLLLVSISTLFL</sequence>
<evidence type="ECO:0000256" key="1">
    <source>
        <dbReference type="ARBA" id="ARBA00004651"/>
    </source>
</evidence>
<keyword evidence="4 6" id="KW-1133">Transmembrane helix</keyword>
<dbReference type="PANTHER" id="PTHR30086:SF20">
    <property type="entry name" value="ARGININE EXPORTER PROTEIN ARGO-RELATED"/>
    <property type="match status" value="1"/>
</dbReference>
<feature type="transmembrane region" description="Helical" evidence="6">
    <location>
        <begin position="52"/>
        <end position="74"/>
    </location>
</feature>
<comment type="subcellular location">
    <subcellularLocation>
        <location evidence="1">Cell membrane</location>
        <topology evidence="1">Multi-pass membrane protein</topology>
    </subcellularLocation>
</comment>
<feature type="transmembrane region" description="Helical" evidence="6">
    <location>
        <begin position="151"/>
        <end position="173"/>
    </location>
</feature>
<dbReference type="EMBL" id="WTVN01000022">
    <property type="protein sequence ID" value="NMG44941.1"/>
    <property type="molecule type" value="Genomic_DNA"/>
</dbReference>
<dbReference type="PANTHER" id="PTHR30086">
    <property type="entry name" value="ARGININE EXPORTER PROTEIN ARGO"/>
    <property type="match status" value="1"/>
</dbReference>
<keyword evidence="8" id="KW-1185">Reference proteome</keyword>